<comment type="caution">
    <text evidence="8">The sequence shown here is derived from an EMBL/GenBank/DDBJ whole genome shotgun (WGS) entry which is preliminary data.</text>
</comment>
<evidence type="ECO:0000256" key="2">
    <source>
        <dbReference type="ARBA" id="ARBA00022763"/>
    </source>
</evidence>
<keyword evidence="2 6" id="KW-0227">DNA damage</keyword>
<keyword evidence="4 6" id="KW-0233">DNA recombination</keyword>
<dbReference type="Gene3D" id="1.10.8.10">
    <property type="entry name" value="DNA helicase RuvA subunit, C-terminal domain"/>
    <property type="match status" value="1"/>
</dbReference>
<feature type="region of interest" description="Domain III" evidence="6">
    <location>
        <begin position="157"/>
        <end position="205"/>
    </location>
</feature>
<dbReference type="InterPro" id="IPR013849">
    <property type="entry name" value="DNA_helicase_Holl-junc_RuvA_I"/>
</dbReference>
<dbReference type="InterPro" id="IPR003583">
    <property type="entry name" value="Hlx-hairpin-Hlx_DNA-bd_motif"/>
</dbReference>
<feature type="domain" description="Helix-hairpin-helix DNA-binding motif class 1" evidence="7">
    <location>
        <begin position="112"/>
        <end position="131"/>
    </location>
</feature>
<organism evidence="8 9">
    <name type="scientific">Prosthecobacter algae</name>
    <dbReference type="NCBI Taxonomy" id="1144682"/>
    <lineage>
        <taxon>Bacteria</taxon>
        <taxon>Pseudomonadati</taxon>
        <taxon>Verrucomicrobiota</taxon>
        <taxon>Verrucomicrobiia</taxon>
        <taxon>Verrucomicrobiales</taxon>
        <taxon>Verrucomicrobiaceae</taxon>
        <taxon>Prosthecobacter</taxon>
    </lineage>
</organism>
<keyword evidence="1 6" id="KW-0963">Cytoplasm</keyword>
<comment type="caution">
    <text evidence="6">Lacks conserved residue(s) required for the propagation of feature annotation.</text>
</comment>
<protein>
    <recommendedName>
        <fullName evidence="6">Holliday junction branch migration complex subunit RuvA</fullName>
    </recommendedName>
</protein>
<comment type="similarity">
    <text evidence="6">Belongs to the RuvA family.</text>
</comment>
<dbReference type="Pfam" id="PF01330">
    <property type="entry name" value="RuvA_N"/>
    <property type="match status" value="1"/>
</dbReference>
<feature type="domain" description="Helix-hairpin-helix DNA-binding motif class 1" evidence="7">
    <location>
        <begin position="77"/>
        <end position="96"/>
    </location>
</feature>
<evidence type="ECO:0000313" key="9">
    <source>
        <dbReference type="Proteomes" id="UP001499852"/>
    </source>
</evidence>
<gene>
    <name evidence="6 8" type="primary">ruvA</name>
    <name evidence="8" type="ORF">GCM10023213_41960</name>
</gene>
<dbReference type="SUPFAM" id="SSF46929">
    <property type="entry name" value="DNA helicase RuvA subunit, C-terminal domain"/>
    <property type="match status" value="1"/>
</dbReference>
<dbReference type="InterPro" id="IPR011114">
    <property type="entry name" value="RuvA_C"/>
</dbReference>
<evidence type="ECO:0000256" key="1">
    <source>
        <dbReference type="ARBA" id="ARBA00022490"/>
    </source>
</evidence>
<dbReference type="Proteomes" id="UP001499852">
    <property type="component" value="Unassembled WGS sequence"/>
</dbReference>
<dbReference type="InterPro" id="IPR036267">
    <property type="entry name" value="RuvA_C_sf"/>
</dbReference>
<evidence type="ECO:0000256" key="3">
    <source>
        <dbReference type="ARBA" id="ARBA00023125"/>
    </source>
</evidence>
<dbReference type="CDD" id="cd14332">
    <property type="entry name" value="UBA_RuvA_C"/>
    <property type="match status" value="1"/>
</dbReference>
<dbReference type="Gene3D" id="1.10.150.20">
    <property type="entry name" value="5' to 3' exonuclease, C-terminal subdomain"/>
    <property type="match status" value="1"/>
</dbReference>
<comment type="subunit">
    <text evidence="6">Homotetramer. Forms an RuvA(8)-RuvB(12)-Holliday junction (HJ) complex. HJ DNA is sandwiched between 2 RuvA tetramers; dsDNA enters through RuvA and exits via RuvB. An RuvB hexamer assembles on each DNA strand where it exits the tetramer. Each RuvB hexamer is contacted by two RuvA subunits (via domain III) on 2 adjacent RuvB subunits; this complex drives branch migration. In the full resolvosome a probable DNA-RuvA(4)-RuvB(12)-RuvC(2) complex forms which resolves the HJ.</text>
</comment>
<feature type="region of interest" description="Domain I" evidence="6">
    <location>
        <begin position="4"/>
        <end position="67"/>
    </location>
</feature>
<dbReference type="Pfam" id="PF07499">
    <property type="entry name" value="RuvA_C"/>
    <property type="match status" value="1"/>
</dbReference>
<dbReference type="InterPro" id="IPR000085">
    <property type="entry name" value="RuvA"/>
</dbReference>
<dbReference type="EMBL" id="BAABIA010000010">
    <property type="protein sequence ID" value="GAA5147392.1"/>
    <property type="molecule type" value="Genomic_DNA"/>
</dbReference>
<sequence>MERMIAFLRGKLAEAYPHQAIVDVGGVGYATNIPLTTFDKLPQQGAEVRLLTHHHVTEREHTLFGFFTEDERDLFRLLIDRVSGIGPKMALSVLSGMPVAAFKDAVIRNDTAALARIKGVGKKTAERIVLELKDKVGVVDAWQAAEVARGTHDPKQAAISDAVLGLIALGYKQSEAQKTVNELVKASTEPVRADKLIREALRAMQ</sequence>
<keyword evidence="5 6" id="KW-0234">DNA repair</keyword>
<accession>A0ABP9PNX3</accession>
<dbReference type="HAMAP" id="MF_00031">
    <property type="entry name" value="DNA_HJ_migration_RuvA"/>
    <property type="match status" value="1"/>
</dbReference>
<comment type="function">
    <text evidence="6">The RuvA-RuvB-RuvC complex processes Holliday junction (HJ) DNA during genetic recombination and DNA repair, while the RuvA-RuvB complex plays an important role in the rescue of blocked DNA replication forks via replication fork reversal (RFR). RuvA specifically binds to HJ cruciform DNA, conferring on it an open structure. The RuvB hexamer acts as an ATP-dependent pump, pulling dsDNA into and through the RuvAB complex. HJ branch migration allows RuvC to scan DNA until it finds its consensus sequence, where it cleaves and resolves the cruciform DNA.</text>
</comment>
<proteinExistence type="inferred from homology"/>
<evidence type="ECO:0000256" key="5">
    <source>
        <dbReference type="ARBA" id="ARBA00023204"/>
    </source>
</evidence>
<name>A0ABP9PNX3_9BACT</name>
<dbReference type="NCBIfam" id="TIGR00084">
    <property type="entry name" value="ruvA"/>
    <property type="match status" value="1"/>
</dbReference>
<dbReference type="Gene3D" id="2.40.50.140">
    <property type="entry name" value="Nucleic acid-binding proteins"/>
    <property type="match status" value="1"/>
</dbReference>
<dbReference type="SMART" id="SM00278">
    <property type="entry name" value="HhH1"/>
    <property type="match status" value="2"/>
</dbReference>
<keyword evidence="3 6" id="KW-0238">DNA-binding</keyword>
<dbReference type="Pfam" id="PF14520">
    <property type="entry name" value="HHH_5"/>
    <property type="match status" value="1"/>
</dbReference>
<dbReference type="InterPro" id="IPR010994">
    <property type="entry name" value="RuvA_2-like"/>
</dbReference>
<evidence type="ECO:0000259" key="7">
    <source>
        <dbReference type="SMART" id="SM00278"/>
    </source>
</evidence>
<evidence type="ECO:0000256" key="4">
    <source>
        <dbReference type="ARBA" id="ARBA00023172"/>
    </source>
</evidence>
<evidence type="ECO:0000256" key="6">
    <source>
        <dbReference type="HAMAP-Rule" id="MF_00031"/>
    </source>
</evidence>
<dbReference type="InterPro" id="IPR012340">
    <property type="entry name" value="NA-bd_OB-fold"/>
</dbReference>
<evidence type="ECO:0000313" key="8">
    <source>
        <dbReference type="EMBL" id="GAA5147392.1"/>
    </source>
</evidence>
<reference evidence="9" key="1">
    <citation type="journal article" date="2019" name="Int. J. Syst. Evol. Microbiol.">
        <title>The Global Catalogue of Microorganisms (GCM) 10K type strain sequencing project: providing services to taxonomists for standard genome sequencing and annotation.</title>
        <authorList>
            <consortium name="The Broad Institute Genomics Platform"/>
            <consortium name="The Broad Institute Genome Sequencing Center for Infectious Disease"/>
            <person name="Wu L."/>
            <person name="Ma J."/>
        </authorList>
    </citation>
    <scope>NUCLEOTIDE SEQUENCE [LARGE SCALE GENOMIC DNA]</scope>
    <source>
        <strain evidence="9">JCM 18053</strain>
    </source>
</reference>
<keyword evidence="9" id="KW-1185">Reference proteome</keyword>
<dbReference type="SUPFAM" id="SSF47781">
    <property type="entry name" value="RuvA domain 2-like"/>
    <property type="match status" value="1"/>
</dbReference>
<comment type="domain">
    <text evidence="6">Has three domains with a flexible linker between the domains II and III and assumes an 'L' shape. Domain III is highly mobile and contacts RuvB.</text>
</comment>
<dbReference type="SUPFAM" id="SSF50249">
    <property type="entry name" value="Nucleic acid-binding proteins"/>
    <property type="match status" value="1"/>
</dbReference>
<comment type="subcellular location">
    <subcellularLocation>
        <location evidence="6">Cytoplasm</location>
    </subcellularLocation>
</comment>